<dbReference type="Proteomes" id="UP000801492">
    <property type="component" value="Unassembled WGS sequence"/>
</dbReference>
<dbReference type="GO" id="GO:0005737">
    <property type="term" value="C:cytoplasm"/>
    <property type="evidence" value="ECO:0007669"/>
    <property type="project" value="UniProtKB-ARBA"/>
</dbReference>
<organism evidence="8 9">
    <name type="scientific">Ignelater luminosus</name>
    <name type="common">Cucubano</name>
    <name type="synonym">Pyrophorus luminosus</name>
    <dbReference type="NCBI Taxonomy" id="2038154"/>
    <lineage>
        <taxon>Eukaryota</taxon>
        <taxon>Metazoa</taxon>
        <taxon>Ecdysozoa</taxon>
        <taxon>Arthropoda</taxon>
        <taxon>Hexapoda</taxon>
        <taxon>Insecta</taxon>
        <taxon>Pterygota</taxon>
        <taxon>Neoptera</taxon>
        <taxon>Endopterygota</taxon>
        <taxon>Coleoptera</taxon>
        <taxon>Polyphaga</taxon>
        <taxon>Elateriformia</taxon>
        <taxon>Elateroidea</taxon>
        <taxon>Elateridae</taxon>
        <taxon>Agrypninae</taxon>
        <taxon>Pyrophorini</taxon>
        <taxon>Ignelater</taxon>
    </lineage>
</organism>
<dbReference type="InterPro" id="IPR000994">
    <property type="entry name" value="Pept_M24"/>
</dbReference>
<sequence>MLIRINIWIFVIFVLTVYVHCSRELNDKEKRIREGTERKACSKFAVLPQPKSRINTTERLIALRNVMSQPTQLEDSLSLQAVLITSDDEHQTEFVSNYDKRREYISGFSGSSGDAIITMDKAALWVDGRYHLQANDQLDCNWLLMMEGISYVLTQAEWLKLQFPNGARIGADPKLISADQWNTLEYELKLQSDNLYLIKTNINLIDKIWVNHSETEQEKQAFTLAYEFTGKHWKNKVIDLRKELKKMRAEAMIVTALDEIAWLLNIRGRDIPYTRFLKSYVLLSQTEIKFFVDKNKIDNNVTVFFNANISGITDSTVTILDYDSIWGELATYCQTWKSVLVPSSCVYSPGASKRVYDLVPDRIRISRPSPIIYLKAKKNAIEIDGMERAHIRDGAAMCKFFEYLETRFSEEDYWDELKVATEIDRFRMEQHLAVNISFRTIVAFGAHGAQPHYEPSKTTSQQIFDNSTIIIDSGGQYADGTTDVTRTIHLGTPTEAQRNIYTRVLMASIQLSTLIFPDNLKTSSVDVLARAPIWEIGEDYPHATGHGVGAFLGVHESPIRIHYSGKGEHFKPGYFFSNEPGIYLRDFGVRLENVLQVIEKPHIKNQYGHSFLGFKVVTLIPYSRKLMNLEILSLQQRRWLNEYNRLIREFVGAELKRQNATRAFYWMMENTNHIPEYGGSSIITSQPLHILVLTVIFIKFSIVVLY</sequence>
<dbReference type="Pfam" id="PF01321">
    <property type="entry name" value="Creatinase_N"/>
    <property type="match status" value="1"/>
</dbReference>
<dbReference type="Gene3D" id="3.90.230.10">
    <property type="entry name" value="Creatinase/methionine aminopeptidase superfamily"/>
    <property type="match status" value="1"/>
</dbReference>
<feature type="chain" id="PRO_5035463209" evidence="4">
    <location>
        <begin position="22"/>
        <end position="706"/>
    </location>
</feature>
<reference evidence="8" key="1">
    <citation type="submission" date="2019-08" db="EMBL/GenBank/DDBJ databases">
        <title>The genome of the North American firefly Photinus pyralis.</title>
        <authorList>
            <consortium name="Photinus pyralis genome working group"/>
            <person name="Fallon T.R."/>
            <person name="Sander Lower S.E."/>
            <person name="Weng J.-K."/>
        </authorList>
    </citation>
    <scope>NUCLEOTIDE SEQUENCE</scope>
    <source>
        <strain evidence="8">TRF0915ILg1</strain>
        <tissue evidence="8">Whole body</tissue>
    </source>
</reference>
<feature type="domain" description="Peptidase M24" evidence="5">
    <location>
        <begin position="385"/>
        <end position="597"/>
    </location>
</feature>
<feature type="domain" description="Peptidase M24 C-terminal" evidence="7">
    <location>
        <begin position="611"/>
        <end position="674"/>
    </location>
</feature>
<dbReference type="EMBL" id="VTPC01006943">
    <property type="protein sequence ID" value="KAF2894513.1"/>
    <property type="molecule type" value="Genomic_DNA"/>
</dbReference>
<dbReference type="InterPro" id="IPR032416">
    <property type="entry name" value="Peptidase_M24_C"/>
</dbReference>
<dbReference type="Pfam" id="PF00557">
    <property type="entry name" value="Peptidase_M24"/>
    <property type="match status" value="1"/>
</dbReference>
<dbReference type="InterPro" id="IPR050422">
    <property type="entry name" value="X-Pro_aminopeptidase_P"/>
</dbReference>
<name>A0A8K0D113_IGNLU</name>
<dbReference type="InterPro" id="IPR033740">
    <property type="entry name" value="Pept_M24B"/>
</dbReference>
<dbReference type="InterPro" id="IPR029149">
    <property type="entry name" value="Creatin/AminoP/Spt16_N"/>
</dbReference>
<dbReference type="Gene3D" id="3.40.350.10">
    <property type="entry name" value="Creatinase/prolidase N-terminal domain"/>
    <property type="match status" value="2"/>
</dbReference>
<dbReference type="Pfam" id="PF16188">
    <property type="entry name" value="Peptidase_M24_C"/>
    <property type="match status" value="1"/>
</dbReference>
<dbReference type="SUPFAM" id="SSF53092">
    <property type="entry name" value="Creatinase/prolidase N-terminal domain"/>
    <property type="match status" value="1"/>
</dbReference>
<dbReference type="PANTHER" id="PTHR43763:SF6">
    <property type="entry name" value="XAA-PRO AMINOPEPTIDASE 1"/>
    <property type="match status" value="1"/>
</dbReference>
<evidence type="ECO:0000256" key="1">
    <source>
        <dbReference type="ARBA" id="ARBA00008766"/>
    </source>
</evidence>
<dbReference type="GO" id="GO:0046872">
    <property type="term" value="F:metal ion binding"/>
    <property type="evidence" value="ECO:0007669"/>
    <property type="project" value="UniProtKB-KW"/>
</dbReference>
<dbReference type="PANTHER" id="PTHR43763">
    <property type="entry name" value="XAA-PRO AMINOPEPTIDASE 1"/>
    <property type="match status" value="1"/>
</dbReference>
<dbReference type="FunFam" id="3.40.350.10:FF:000003">
    <property type="entry name" value="Xaa-pro aminopeptidase P"/>
    <property type="match status" value="1"/>
</dbReference>
<dbReference type="FunFam" id="3.90.230.10:FF:000009">
    <property type="entry name" value="xaa-Pro aminopeptidase 2"/>
    <property type="match status" value="1"/>
</dbReference>
<evidence type="ECO:0000256" key="4">
    <source>
        <dbReference type="SAM" id="SignalP"/>
    </source>
</evidence>
<dbReference type="AlphaFoldDB" id="A0A8K0D113"/>
<proteinExistence type="inferred from homology"/>
<feature type="signal peptide" evidence="4">
    <location>
        <begin position="1"/>
        <end position="21"/>
    </location>
</feature>
<evidence type="ECO:0000256" key="3">
    <source>
        <dbReference type="ARBA" id="ARBA00022801"/>
    </source>
</evidence>
<dbReference type="OrthoDB" id="9995434at2759"/>
<comment type="similarity">
    <text evidence="1">Belongs to the peptidase M24B family.</text>
</comment>
<evidence type="ECO:0000259" key="7">
    <source>
        <dbReference type="Pfam" id="PF16188"/>
    </source>
</evidence>
<dbReference type="InterPro" id="IPR036005">
    <property type="entry name" value="Creatinase/aminopeptidase-like"/>
</dbReference>
<keyword evidence="2" id="KW-0479">Metal-binding</keyword>
<accession>A0A8K0D113</accession>
<evidence type="ECO:0000313" key="9">
    <source>
        <dbReference type="Proteomes" id="UP000801492"/>
    </source>
</evidence>
<dbReference type="SUPFAM" id="SSF55920">
    <property type="entry name" value="Creatinase/aminopeptidase"/>
    <property type="match status" value="1"/>
</dbReference>
<evidence type="ECO:0000259" key="5">
    <source>
        <dbReference type="Pfam" id="PF00557"/>
    </source>
</evidence>
<dbReference type="CDD" id="cd01085">
    <property type="entry name" value="APP"/>
    <property type="match status" value="1"/>
</dbReference>
<gene>
    <name evidence="8" type="ORF">ILUMI_11641</name>
</gene>
<keyword evidence="3" id="KW-0378">Hydrolase</keyword>
<keyword evidence="4" id="KW-0732">Signal</keyword>
<protein>
    <submittedName>
        <fullName evidence="8">Uncharacterized protein</fullName>
    </submittedName>
</protein>
<evidence type="ECO:0000259" key="6">
    <source>
        <dbReference type="Pfam" id="PF01321"/>
    </source>
</evidence>
<evidence type="ECO:0000256" key="2">
    <source>
        <dbReference type="ARBA" id="ARBA00022723"/>
    </source>
</evidence>
<evidence type="ECO:0000313" key="8">
    <source>
        <dbReference type="EMBL" id="KAF2894513.1"/>
    </source>
</evidence>
<dbReference type="InterPro" id="IPR000587">
    <property type="entry name" value="Creatinase_N"/>
</dbReference>
<dbReference type="GO" id="GO:0070006">
    <property type="term" value="F:metalloaminopeptidase activity"/>
    <property type="evidence" value="ECO:0007669"/>
    <property type="project" value="InterPro"/>
</dbReference>
<keyword evidence="9" id="KW-1185">Reference proteome</keyword>
<comment type="caution">
    <text evidence="8">The sequence shown here is derived from an EMBL/GenBank/DDBJ whole genome shotgun (WGS) entry which is preliminary data.</text>
</comment>
<feature type="domain" description="Creatinase N-terminal" evidence="6">
    <location>
        <begin position="78"/>
        <end position="188"/>
    </location>
</feature>
<dbReference type="Pfam" id="PF16189">
    <property type="entry name" value="Creatinase_N_2"/>
    <property type="match status" value="1"/>
</dbReference>